<name>A0A8S4NN13_OWEFU</name>
<feature type="signal peptide" evidence="1">
    <location>
        <begin position="1"/>
        <end position="24"/>
    </location>
</feature>
<dbReference type="OrthoDB" id="6162049at2759"/>
<dbReference type="EMBL" id="CAIIXF020000005">
    <property type="protein sequence ID" value="CAH1782595.1"/>
    <property type="molecule type" value="Genomic_DNA"/>
</dbReference>
<dbReference type="PANTHER" id="PTHR24020">
    <property type="entry name" value="COLLAGEN ALPHA"/>
    <property type="match status" value="1"/>
</dbReference>
<dbReference type="InterPro" id="IPR036465">
    <property type="entry name" value="vWFA_dom_sf"/>
</dbReference>
<keyword evidence="4" id="KW-1185">Reference proteome</keyword>
<reference evidence="3" key="1">
    <citation type="submission" date="2022-03" db="EMBL/GenBank/DDBJ databases">
        <authorList>
            <person name="Martin C."/>
        </authorList>
    </citation>
    <scope>NUCLEOTIDE SEQUENCE</scope>
</reference>
<dbReference type="SUPFAM" id="SSF53300">
    <property type="entry name" value="vWA-like"/>
    <property type="match status" value="1"/>
</dbReference>
<dbReference type="SMART" id="SM00327">
    <property type="entry name" value="VWA"/>
    <property type="match status" value="1"/>
</dbReference>
<gene>
    <name evidence="3" type="ORF">OFUS_LOCUS9027</name>
</gene>
<keyword evidence="1" id="KW-0732">Signal</keyword>
<dbReference type="Proteomes" id="UP000749559">
    <property type="component" value="Unassembled WGS sequence"/>
</dbReference>
<comment type="caution">
    <text evidence="3">The sequence shown here is derived from an EMBL/GenBank/DDBJ whole genome shotgun (WGS) entry which is preliminary data.</text>
</comment>
<dbReference type="Pfam" id="PF00092">
    <property type="entry name" value="VWA"/>
    <property type="match status" value="1"/>
</dbReference>
<dbReference type="PROSITE" id="PS50234">
    <property type="entry name" value="VWFA"/>
    <property type="match status" value="1"/>
</dbReference>
<dbReference type="InterPro" id="IPR050525">
    <property type="entry name" value="ECM_Assembly_Org"/>
</dbReference>
<evidence type="ECO:0000259" key="2">
    <source>
        <dbReference type="PROSITE" id="PS50234"/>
    </source>
</evidence>
<feature type="chain" id="PRO_5035728819" description="VWFA domain-containing protein" evidence="1">
    <location>
        <begin position="25"/>
        <end position="258"/>
    </location>
</feature>
<dbReference type="InterPro" id="IPR002035">
    <property type="entry name" value="VWF_A"/>
</dbReference>
<evidence type="ECO:0000313" key="3">
    <source>
        <dbReference type="EMBL" id="CAH1782595.1"/>
    </source>
</evidence>
<organism evidence="3 4">
    <name type="scientific">Owenia fusiformis</name>
    <name type="common">Polychaete worm</name>
    <dbReference type="NCBI Taxonomy" id="6347"/>
    <lineage>
        <taxon>Eukaryota</taxon>
        <taxon>Metazoa</taxon>
        <taxon>Spiralia</taxon>
        <taxon>Lophotrochozoa</taxon>
        <taxon>Annelida</taxon>
        <taxon>Polychaeta</taxon>
        <taxon>Sedentaria</taxon>
        <taxon>Canalipalpata</taxon>
        <taxon>Sabellida</taxon>
        <taxon>Oweniida</taxon>
        <taxon>Oweniidae</taxon>
        <taxon>Owenia</taxon>
    </lineage>
</organism>
<evidence type="ECO:0000256" key="1">
    <source>
        <dbReference type="SAM" id="SignalP"/>
    </source>
</evidence>
<dbReference type="PANTHER" id="PTHR24020:SF84">
    <property type="entry name" value="VWFA DOMAIN-CONTAINING PROTEIN"/>
    <property type="match status" value="1"/>
</dbReference>
<dbReference type="Gene3D" id="3.40.50.410">
    <property type="entry name" value="von Willebrand factor, type A domain"/>
    <property type="match status" value="1"/>
</dbReference>
<evidence type="ECO:0000313" key="4">
    <source>
        <dbReference type="Proteomes" id="UP000749559"/>
    </source>
</evidence>
<feature type="non-terminal residue" evidence="3">
    <location>
        <position position="1"/>
    </location>
</feature>
<sequence length="258" mass="28171">MGSPDHKGPITLLLLVVFSANTYSQLQTDCGIDIVIAIDTSCSITDEDKNTTREFIIDLARTINIGPGPTESQLGVLTYNDGIQHQFYLNDAKTNDEAIKLAENINTTPLGCRTHTHTALEVIRNDYFTAANGDRPNAANIGLVLTDGITIPPRFGKNTIAQAQLTKDAGIEMYVVALPSESKRDRDESEWRAIASDKVEDHFYNVESFTDLTSIITDLSVAVCEEKTTVQSNITTATTTEPMTTEPTTTEPTTVEPT</sequence>
<feature type="domain" description="VWFA" evidence="2">
    <location>
        <begin position="33"/>
        <end position="219"/>
    </location>
</feature>
<accession>A0A8S4NN13</accession>
<proteinExistence type="predicted"/>
<dbReference type="AlphaFoldDB" id="A0A8S4NN13"/>
<protein>
    <recommendedName>
        <fullName evidence="2">VWFA domain-containing protein</fullName>
    </recommendedName>
</protein>